<dbReference type="PROSITE" id="PS50850">
    <property type="entry name" value="MFS"/>
    <property type="match status" value="1"/>
</dbReference>
<dbReference type="InterPro" id="IPR052983">
    <property type="entry name" value="MFS_Riboflavin_Transporter"/>
</dbReference>
<evidence type="ECO:0000256" key="2">
    <source>
        <dbReference type="ARBA" id="ARBA00022448"/>
    </source>
</evidence>
<dbReference type="AlphaFoldDB" id="Q245X5"/>
<feature type="transmembrane region" description="Helical" evidence="6">
    <location>
        <begin position="16"/>
        <end position="36"/>
    </location>
</feature>
<keyword evidence="2" id="KW-0813">Transport</keyword>
<feature type="transmembrane region" description="Helical" evidence="6">
    <location>
        <begin position="204"/>
        <end position="222"/>
    </location>
</feature>
<dbReference type="KEGG" id="tet:TTHERM_00245230"/>
<dbReference type="EMBL" id="GG662474">
    <property type="protein sequence ID" value="EAS03508.1"/>
    <property type="molecule type" value="Genomic_DNA"/>
</dbReference>
<evidence type="ECO:0000256" key="6">
    <source>
        <dbReference type="SAM" id="Phobius"/>
    </source>
</evidence>
<feature type="transmembrane region" description="Helical" evidence="6">
    <location>
        <begin position="358"/>
        <end position="376"/>
    </location>
</feature>
<organism evidence="8 9">
    <name type="scientific">Tetrahymena thermophila (strain SB210)</name>
    <dbReference type="NCBI Taxonomy" id="312017"/>
    <lineage>
        <taxon>Eukaryota</taxon>
        <taxon>Sar</taxon>
        <taxon>Alveolata</taxon>
        <taxon>Ciliophora</taxon>
        <taxon>Intramacronucleata</taxon>
        <taxon>Oligohymenophorea</taxon>
        <taxon>Hymenostomatida</taxon>
        <taxon>Tetrahymenina</taxon>
        <taxon>Tetrahymenidae</taxon>
        <taxon>Tetrahymena</taxon>
    </lineage>
</organism>
<dbReference type="GeneID" id="7827404"/>
<proteinExistence type="predicted"/>
<dbReference type="OMA" id="MKAIMIS"/>
<feature type="transmembrane region" description="Helical" evidence="6">
    <location>
        <begin position="88"/>
        <end position="107"/>
    </location>
</feature>
<keyword evidence="3 6" id="KW-0812">Transmembrane</keyword>
<comment type="subcellular location">
    <subcellularLocation>
        <location evidence="1">Membrane</location>
        <topology evidence="1">Multi-pass membrane protein</topology>
    </subcellularLocation>
</comment>
<protein>
    <submittedName>
        <fullName evidence="8">MFS transporter</fullName>
    </submittedName>
</protein>
<evidence type="ECO:0000256" key="3">
    <source>
        <dbReference type="ARBA" id="ARBA00022692"/>
    </source>
</evidence>
<feature type="transmembrane region" description="Helical" evidence="6">
    <location>
        <begin position="333"/>
        <end position="352"/>
    </location>
</feature>
<dbReference type="GO" id="GO:0016020">
    <property type="term" value="C:membrane"/>
    <property type="evidence" value="ECO:0007669"/>
    <property type="project" value="UniProtKB-SubCell"/>
</dbReference>
<name>Q245X5_TETTS</name>
<dbReference type="InParanoid" id="Q245X5"/>
<feature type="transmembrane region" description="Helical" evidence="6">
    <location>
        <begin position="267"/>
        <end position="289"/>
    </location>
</feature>
<gene>
    <name evidence="8" type="ORF">TTHERM_00245230</name>
</gene>
<feature type="domain" description="Major facilitator superfamily (MFS) profile" evidence="7">
    <location>
        <begin position="15"/>
        <end position="446"/>
    </location>
</feature>
<keyword evidence="9" id="KW-1185">Reference proteome</keyword>
<keyword evidence="5 6" id="KW-0472">Membrane</keyword>
<accession>Q245X5</accession>
<dbReference type="PANTHER" id="PTHR43385">
    <property type="entry name" value="RIBOFLAVIN TRANSPORTER RIBJ"/>
    <property type="match status" value="1"/>
</dbReference>
<evidence type="ECO:0000256" key="1">
    <source>
        <dbReference type="ARBA" id="ARBA00004141"/>
    </source>
</evidence>
<feature type="transmembrane region" description="Helical" evidence="6">
    <location>
        <begin position="113"/>
        <end position="134"/>
    </location>
</feature>
<evidence type="ECO:0000256" key="5">
    <source>
        <dbReference type="ARBA" id="ARBA00023136"/>
    </source>
</evidence>
<feature type="transmembrane region" description="Helical" evidence="6">
    <location>
        <begin position="146"/>
        <end position="166"/>
    </location>
</feature>
<keyword evidence="4 6" id="KW-1133">Transmembrane helix</keyword>
<dbReference type="SUPFAM" id="SSF103473">
    <property type="entry name" value="MFS general substrate transporter"/>
    <property type="match status" value="1"/>
</dbReference>
<evidence type="ECO:0000313" key="9">
    <source>
        <dbReference type="Proteomes" id="UP000009168"/>
    </source>
</evidence>
<evidence type="ECO:0000256" key="4">
    <source>
        <dbReference type="ARBA" id="ARBA00022989"/>
    </source>
</evidence>
<evidence type="ECO:0000313" key="8">
    <source>
        <dbReference type="EMBL" id="EAS03508.1"/>
    </source>
</evidence>
<feature type="transmembrane region" description="Helical" evidence="6">
    <location>
        <begin position="61"/>
        <end position="81"/>
    </location>
</feature>
<dbReference type="PANTHER" id="PTHR43385:SF1">
    <property type="entry name" value="RIBOFLAVIN TRANSPORTER RIBJ"/>
    <property type="match status" value="1"/>
</dbReference>
<sequence>MAISSPFAKLPFKTKGYITLAGGFLIHFILGTFYLWGNMGSYIASYLQNDGQDYTNNDVGAVFPFMMLAINIGILFGVTIAKKIGFRLLCLICSFFIGVGIFTSSFALKNFALFTFLYGFVFGVFNGLAYMLPFNLCYTYFPEKKGIVSGVIAGAFGLGAAVWIWLVNGLINPDNIDPIHTDPNDSDSPKYYPASVTDNLPRSIRIFAIVYFSIATFGSLLIEEPTKEELQQIEEEQNAQFEKLIDGYEQHKEVECENLKDGLKTRLIYITFGLAAMYASFGAMLVANYKNYGLYLNFSSSFLSIVSTVGSISNGLSRFFWGAVYQKVPFKWIAILNLSLQCVISFTLRWASQVEAVYLIYITFMYFLYGGWYAVLPATITKIYGKKIGNIIYGVTFSGFTIAGFFQFFVVTKVQTAIGWGNMFWVFTGVQLLAIIFTFFVKFEINWKERYAALRQKDEEFEYSSKSLDTK</sequence>
<dbReference type="FunCoup" id="Q245X5">
    <property type="interactions" value="2"/>
</dbReference>
<dbReference type="Gene3D" id="1.20.1250.20">
    <property type="entry name" value="MFS general substrate transporter like domains"/>
    <property type="match status" value="2"/>
</dbReference>
<dbReference type="HOGENOM" id="CLU_001265_59_6_1"/>
<evidence type="ECO:0000259" key="7">
    <source>
        <dbReference type="PROSITE" id="PS50850"/>
    </source>
</evidence>
<dbReference type="eggNOG" id="KOG2504">
    <property type="taxonomic scope" value="Eukaryota"/>
</dbReference>
<dbReference type="InterPro" id="IPR036259">
    <property type="entry name" value="MFS_trans_sf"/>
</dbReference>
<feature type="transmembrane region" description="Helical" evidence="6">
    <location>
        <begin position="423"/>
        <end position="441"/>
    </location>
</feature>
<dbReference type="InterPro" id="IPR020846">
    <property type="entry name" value="MFS_dom"/>
</dbReference>
<feature type="transmembrane region" description="Helical" evidence="6">
    <location>
        <begin position="388"/>
        <end position="411"/>
    </location>
</feature>
<feature type="transmembrane region" description="Helical" evidence="6">
    <location>
        <begin position="301"/>
        <end position="321"/>
    </location>
</feature>
<reference evidence="9" key="1">
    <citation type="journal article" date="2006" name="PLoS Biol.">
        <title>Macronuclear genome sequence of the ciliate Tetrahymena thermophila, a model eukaryote.</title>
        <authorList>
            <person name="Eisen J.A."/>
            <person name="Coyne R.S."/>
            <person name="Wu M."/>
            <person name="Wu D."/>
            <person name="Thiagarajan M."/>
            <person name="Wortman J.R."/>
            <person name="Badger J.H."/>
            <person name="Ren Q."/>
            <person name="Amedeo P."/>
            <person name="Jones K.M."/>
            <person name="Tallon L.J."/>
            <person name="Delcher A.L."/>
            <person name="Salzberg S.L."/>
            <person name="Silva J.C."/>
            <person name="Haas B.J."/>
            <person name="Majoros W.H."/>
            <person name="Farzad M."/>
            <person name="Carlton J.M."/>
            <person name="Smith R.K. Jr."/>
            <person name="Garg J."/>
            <person name="Pearlman R.E."/>
            <person name="Karrer K.M."/>
            <person name="Sun L."/>
            <person name="Manning G."/>
            <person name="Elde N.C."/>
            <person name="Turkewitz A.P."/>
            <person name="Asai D.J."/>
            <person name="Wilkes D.E."/>
            <person name="Wang Y."/>
            <person name="Cai H."/>
            <person name="Collins K."/>
            <person name="Stewart B.A."/>
            <person name="Lee S.R."/>
            <person name="Wilamowska K."/>
            <person name="Weinberg Z."/>
            <person name="Ruzzo W.L."/>
            <person name="Wloga D."/>
            <person name="Gaertig J."/>
            <person name="Frankel J."/>
            <person name="Tsao C.-C."/>
            <person name="Gorovsky M.A."/>
            <person name="Keeling P.J."/>
            <person name="Waller R.F."/>
            <person name="Patron N.J."/>
            <person name="Cherry J.M."/>
            <person name="Stover N.A."/>
            <person name="Krieger C.J."/>
            <person name="del Toro C."/>
            <person name="Ryder H.F."/>
            <person name="Williamson S.C."/>
            <person name="Barbeau R.A."/>
            <person name="Hamilton E.P."/>
            <person name="Orias E."/>
        </authorList>
    </citation>
    <scope>NUCLEOTIDE SEQUENCE [LARGE SCALE GENOMIC DNA]</scope>
    <source>
        <strain evidence="9">SB210</strain>
    </source>
</reference>
<dbReference type="Proteomes" id="UP000009168">
    <property type="component" value="Unassembled WGS sequence"/>
</dbReference>
<dbReference type="OrthoDB" id="289951at2759"/>
<dbReference type="RefSeq" id="XP_001023753.1">
    <property type="nucleotide sequence ID" value="XM_001023753.3"/>
</dbReference>
<dbReference type="GO" id="GO:0022857">
    <property type="term" value="F:transmembrane transporter activity"/>
    <property type="evidence" value="ECO:0007669"/>
    <property type="project" value="InterPro"/>
</dbReference>